<keyword evidence="2" id="KW-1185">Reference proteome</keyword>
<evidence type="ECO:0000313" key="1">
    <source>
        <dbReference type="EMBL" id="CAJ1403465.1"/>
    </source>
</evidence>
<proteinExistence type="predicted"/>
<accession>A0AA36JC40</accession>
<dbReference type="Proteomes" id="UP001178507">
    <property type="component" value="Unassembled WGS sequence"/>
</dbReference>
<dbReference type="EMBL" id="CAUJNA010003497">
    <property type="protein sequence ID" value="CAJ1403465.1"/>
    <property type="molecule type" value="Genomic_DNA"/>
</dbReference>
<name>A0AA36JC40_9DINO</name>
<comment type="caution">
    <text evidence="1">The sequence shown here is derived from an EMBL/GenBank/DDBJ whole genome shotgun (WGS) entry which is preliminary data.</text>
</comment>
<evidence type="ECO:0000313" key="2">
    <source>
        <dbReference type="Proteomes" id="UP001178507"/>
    </source>
</evidence>
<organism evidence="1 2">
    <name type="scientific">Effrenium voratum</name>
    <dbReference type="NCBI Taxonomy" id="2562239"/>
    <lineage>
        <taxon>Eukaryota</taxon>
        <taxon>Sar</taxon>
        <taxon>Alveolata</taxon>
        <taxon>Dinophyceae</taxon>
        <taxon>Suessiales</taxon>
        <taxon>Symbiodiniaceae</taxon>
        <taxon>Effrenium</taxon>
    </lineage>
</organism>
<protein>
    <submittedName>
        <fullName evidence="1">Uncharacterized protein</fullName>
    </submittedName>
</protein>
<sequence length="254" mass="29164">MGCGASTRVAPGTTHCLVVQDGVSRRYEHSIFPVDARWAQDGVAKYLRKLAMSPLVRRSTPNAADPPLVILIVMKIFRTVNSWSAGSVEAARWWQHVDETLDASGGHKRLPLNLDDKNLLELHRAQQMRLRRIIFMPPKQIPLSRTRTKRAMAIEVMNGAMNNGWQYYVGWQVDQEMTQRILAYRNYTGGEGRELMAMEAERTWSEAQQATAAMSANWANVYDAAYTYLLWQTARDWRWKPELVFMETFTQPKS</sequence>
<gene>
    <name evidence="1" type="ORF">EVOR1521_LOCUS26136</name>
</gene>
<reference evidence="1" key="1">
    <citation type="submission" date="2023-08" db="EMBL/GenBank/DDBJ databases">
        <authorList>
            <person name="Chen Y."/>
            <person name="Shah S."/>
            <person name="Dougan E. K."/>
            <person name="Thang M."/>
            <person name="Chan C."/>
        </authorList>
    </citation>
    <scope>NUCLEOTIDE SEQUENCE</scope>
</reference>
<dbReference type="AlphaFoldDB" id="A0AA36JC40"/>